<evidence type="ECO:0000259" key="2">
    <source>
        <dbReference type="Pfam" id="PF04892"/>
    </source>
</evidence>
<keyword evidence="1" id="KW-1133">Transmembrane helix</keyword>
<dbReference type="PANTHER" id="PTHR36834">
    <property type="entry name" value="MEMBRANE PROTEIN-RELATED"/>
    <property type="match status" value="1"/>
</dbReference>
<evidence type="ECO:0000313" key="3">
    <source>
        <dbReference type="EMBL" id="SQI54101.1"/>
    </source>
</evidence>
<feature type="transmembrane region" description="Helical" evidence="1">
    <location>
        <begin position="126"/>
        <end position="153"/>
    </location>
</feature>
<feature type="transmembrane region" description="Helical" evidence="1">
    <location>
        <begin position="6"/>
        <end position="24"/>
    </location>
</feature>
<keyword evidence="1" id="KW-0472">Membrane</keyword>
<dbReference type="EMBL" id="LS483476">
    <property type="protein sequence ID" value="SQI54101.1"/>
    <property type="molecule type" value="Genomic_DNA"/>
</dbReference>
<dbReference type="KEGG" id="blen:NCTC4824_01238"/>
<dbReference type="STRING" id="1348624.GCA_001591545_00331"/>
<reference evidence="3 4" key="1">
    <citation type="submission" date="2018-06" db="EMBL/GenBank/DDBJ databases">
        <authorList>
            <consortium name="Pathogen Informatics"/>
            <person name="Doyle S."/>
        </authorList>
    </citation>
    <scope>NUCLEOTIDE SEQUENCE [LARGE SCALE GENOMIC DNA]</scope>
    <source>
        <strain evidence="3 4">NCTC4824</strain>
    </source>
</reference>
<dbReference type="Pfam" id="PF04892">
    <property type="entry name" value="VanZ"/>
    <property type="match status" value="1"/>
</dbReference>
<evidence type="ECO:0000256" key="1">
    <source>
        <dbReference type="SAM" id="Phobius"/>
    </source>
</evidence>
<sequence length="199" mass="23057">MDTIAIIAIIFITGIVLLIIADFIKNKTRNILKRTLFYSFIIYLLNVAKLTLGVIHIPPFAEMARIEIQFIPFYFVMDWIAIYRQNGLDWFFWNSVKLTFYNLIMLLPLGIYLSLLFNINTVKKAVLIVFLSSFIIEISQLILSGFGIISIRTFDVDDLILNTLGGYIGYRLWISIRKVLMNMKTKFKLNDHKNSSPTS</sequence>
<dbReference type="Proteomes" id="UP000249134">
    <property type="component" value="Chromosome 1"/>
</dbReference>
<keyword evidence="1" id="KW-0812">Transmembrane</keyword>
<proteinExistence type="predicted"/>
<gene>
    <name evidence="3" type="ORF">NCTC4824_01238</name>
</gene>
<dbReference type="PANTHER" id="PTHR36834:SF1">
    <property type="entry name" value="INTEGRAL MEMBRANE PROTEIN"/>
    <property type="match status" value="1"/>
</dbReference>
<feature type="domain" description="VanZ-like" evidence="2">
    <location>
        <begin position="40"/>
        <end position="175"/>
    </location>
</feature>
<dbReference type="InterPro" id="IPR053150">
    <property type="entry name" value="Teicoplanin_resist-assoc"/>
</dbReference>
<dbReference type="AlphaFoldDB" id="A0A2X4VTN6"/>
<accession>A0A2X4VTN6</accession>
<name>A0A2X4VTN6_LEDLE</name>
<feature type="transmembrane region" description="Helical" evidence="1">
    <location>
        <begin position="159"/>
        <end position="176"/>
    </location>
</feature>
<dbReference type="InterPro" id="IPR006976">
    <property type="entry name" value="VanZ-like"/>
</dbReference>
<evidence type="ECO:0000313" key="4">
    <source>
        <dbReference type="Proteomes" id="UP000249134"/>
    </source>
</evidence>
<protein>
    <submittedName>
        <fullName evidence="3">VanZ family protein</fullName>
    </submittedName>
</protein>
<feature type="transmembrane region" description="Helical" evidence="1">
    <location>
        <begin position="98"/>
        <end position="119"/>
    </location>
</feature>
<feature type="transmembrane region" description="Helical" evidence="1">
    <location>
        <begin position="36"/>
        <end position="57"/>
    </location>
</feature>
<keyword evidence="4" id="KW-1185">Reference proteome</keyword>
<dbReference type="RefSeq" id="WP_066136602.1">
    <property type="nucleotide sequence ID" value="NZ_CBCSGM010000001.1"/>
</dbReference>
<organism evidence="3 4">
    <name type="scientific">Lederbergia lenta</name>
    <name type="common">Bacillus lentus</name>
    <dbReference type="NCBI Taxonomy" id="1467"/>
    <lineage>
        <taxon>Bacteria</taxon>
        <taxon>Bacillati</taxon>
        <taxon>Bacillota</taxon>
        <taxon>Bacilli</taxon>
        <taxon>Bacillales</taxon>
        <taxon>Bacillaceae</taxon>
        <taxon>Lederbergia</taxon>
    </lineage>
</organism>